<organism evidence="1 2">
    <name type="scientific">Steinernema glaseri</name>
    <dbReference type="NCBI Taxonomy" id="37863"/>
    <lineage>
        <taxon>Eukaryota</taxon>
        <taxon>Metazoa</taxon>
        <taxon>Ecdysozoa</taxon>
        <taxon>Nematoda</taxon>
        <taxon>Chromadorea</taxon>
        <taxon>Rhabditida</taxon>
        <taxon>Tylenchina</taxon>
        <taxon>Panagrolaimomorpha</taxon>
        <taxon>Strongyloidoidea</taxon>
        <taxon>Steinernematidae</taxon>
        <taxon>Steinernema</taxon>
    </lineage>
</organism>
<sequence length="226" mass="25981">MCFLLRFYEAIARDDEAIERMRTGASMCLLSFLVVCPTRTIRCVLSFWRLEKGRSRRRAIGYCSWVGATGQTLRSDPSLKTFLLSGRGSVIVPNIDTVRLIMRHKQPSSSELFVFGWPTTHVDYLCGSQREPENSTSRRCRQRMPFWVEIPKHLSAPDPGEQLGVGISVCPMRSRCIIQGTHEKHMKYLVGLCECYMERNERMNQFHGSRPSELPYLISWPGCLDL</sequence>
<dbReference type="AlphaFoldDB" id="A0A1I7YBL1"/>
<keyword evidence="1" id="KW-1185">Reference proteome</keyword>
<dbReference type="Proteomes" id="UP000095287">
    <property type="component" value="Unplaced"/>
</dbReference>
<accession>A0A1I7YBL1</accession>
<protein>
    <submittedName>
        <fullName evidence="2">Transmembrane protein</fullName>
    </submittedName>
</protein>
<name>A0A1I7YBL1_9BILA</name>
<dbReference type="WBParaSite" id="L893_g14633.t1">
    <property type="protein sequence ID" value="L893_g14633.t1"/>
    <property type="gene ID" value="L893_g14633"/>
</dbReference>
<evidence type="ECO:0000313" key="1">
    <source>
        <dbReference type="Proteomes" id="UP000095287"/>
    </source>
</evidence>
<evidence type="ECO:0000313" key="2">
    <source>
        <dbReference type="WBParaSite" id="L893_g14633.t1"/>
    </source>
</evidence>
<reference evidence="2" key="1">
    <citation type="submission" date="2016-11" db="UniProtKB">
        <authorList>
            <consortium name="WormBaseParasite"/>
        </authorList>
    </citation>
    <scope>IDENTIFICATION</scope>
</reference>
<proteinExistence type="predicted"/>